<evidence type="ECO:0000313" key="2">
    <source>
        <dbReference type="EMBL" id="PRD55307.1"/>
    </source>
</evidence>
<proteinExistence type="predicted"/>
<evidence type="ECO:0000313" key="3">
    <source>
        <dbReference type="Proteomes" id="UP000238563"/>
    </source>
</evidence>
<gene>
    <name evidence="2" type="ORF">C5750_09075</name>
</gene>
<protein>
    <recommendedName>
        <fullName evidence="1">Beta-lactamase-related domain-containing protein</fullName>
    </recommendedName>
</protein>
<dbReference type="PANTHER" id="PTHR46825:SF9">
    <property type="entry name" value="BETA-LACTAMASE-RELATED DOMAIN-CONTAINING PROTEIN"/>
    <property type="match status" value="1"/>
</dbReference>
<dbReference type="OrthoDB" id="9808046at2"/>
<dbReference type="Proteomes" id="UP000238563">
    <property type="component" value="Unassembled WGS sequence"/>
</dbReference>
<keyword evidence="3" id="KW-1185">Reference proteome</keyword>
<dbReference type="InterPro" id="IPR050491">
    <property type="entry name" value="AmpC-like"/>
</dbReference>
<reference evidence="2 3" key="1">
    <citation type="submission" date="2018-02" db="EMBL/GenBank/DDBJ databases">
        <title>The draft genome of Phyllobacterium myrsinacearum DSM5892.</title>
        <authorList>
            <person name="Li L."/>
            <person name="Liu L."/>
            <person name="Zhang X."/>
            <person name="Wang T."/>
        </authorList>
    </citation>
    <scope>NUCLEOTIDE SEQUENCE [LARGE SCALE GENOMIC DNA]</scope>
    <source>
        <strain evidence="2 3">DSM 5892</strain>
    </source>
</reference>
<dbReference type="EMBL" id="PVBT01000002">
    <property type="protein sequence ID" value="PRD55307.1"/>
    <property type="molecule type" value="Genomic_DNA"/>
</dbReference>
<accession>A0A2S9JQ09</accession>
<dbReference type="Gene3D" id="3.40.710.10">
    <property type="entry name" value="DD-peptidase/beta-lactamase superfamily"/>
    <property type="match status" value="1"/>
</dbReference>
<dbReference type="InterPro" id="IPR001466">
    <property type="entry name" value="Beta-lactam-related"/>
</dbReference>
<evidence type="ECO:0000259" key="1">
    <source>
        <dbReference type="Pfam" id="PF00144"/>
    </source>
</evidence>
<comment type="caution">
    <text evidence="2">The sequence shown here is derived from an EMBL/GenBank/DDBJ whole genome shotgun (WGS) entry which is preliminary data.</text>
</comment>
<sequence>MSKMPADFAKRIDALFQDFQKPGSPGAVVAVTEHGQEVFANAYGLANINDDVAMNRKTILRIGSQTKQFTVLMILMLEAEGKLNLADAVQKYLPYVPVLEHPVTLAHLCANTSGYRDHLESMIFGGLSIFAPSTRQTGRDVIARQDALNFKPGSAMLYSNAGFFMLSEIVEELDGTSFNESLRRRITGPLGMDDTSLLIRDNAAMKRLAAHYTLRPDGFANLGWGLDLGGEGGMISTLDDMVVWQQNLFAPKVGTPAMYERMSTRWTFNNGATGAYGLGLVSDVYRGRRVVGHGGTVAGGKSESTRFVDDGLGIVIIANHDQIAPFSVARRIADIYFGNETPKPVTFAPGRYRQEGGSDVFEIVDTNGVATFLNAGGGGTFDFGAAHGPKPERGITDLVLVPRTDGKIDGTFCGMPRVFAPMQPAARAARPLAGKYRNSTQGFDVEITGDDSAGEFRMRSDLGALNAPLVAADKDLWFLLQPGADMRPGLPWTATLTVTGSGFEFNSDRIRKLAFTKI</sequence>
<dbReference type="InterPro" id="IPR012338">
    <property type="entry name" value="Beta-lactam/transpept-like"/>
</dbReference>
<dbReference type="PANTHER" id="PTHR46825">
    <property type="entry name" value="D-ALANYL-D-ALANINE-CARBOXYPEPTIDASE/ENDOPEPTIDASE AMPH"/>
    <property type="match status" value="1"/>
</dbReference>
<dbReference type="Pfam" id="PF00144">
    <property type="entry name" value="Beta-lactamase"/>
    <property type="match status" value="1"/>
</dbReference>
<dbReference type="RefSeq" id="WP_105733536.1">
    <property type="nucleotide sequence ID" value="NZ_PVBT01000002.1"/>
</dbReference>
<organism evidence="2 3">
    <name type="scientific">Phyllobacterium myrsinacearum</name>
    <dbReference type="NCBI Taxonomy" id="28101"/>
    <lineage>
        <taxon>Bacteria</taxon>
        <taxon>Pseudomonadati</taxon>
        <taxon>Pseudomonadota</taxon>
        <taxon>Alphaproteobacteria</taxon>
        <taxon>Hyphomicrobiales</taxon>
        <taxon>Phyllobacteriaceae</taxon>
        <taxon>Phyllobacterium</taxon>
    </lineage>
</organism>
<feature type="domain" description="Beta-lactamase-related" evidence="1">
    <location>
        <begin position="12"/>
        <end position="328"/>
    </location>
</feature>
<dbReference type="SUPFAM" id="SSF56601">
    <property type="entry name" value="beta-lactamase/transpeptidase-like"/>
    <property type="match status" value="1"/>
</dbReference>
<dbReference type="AlphaFoldDB" id="A0A2S9JQ09"/>
<name>A0A2S9JQ09_9HYPH</name>